<feature type="binding site" evidence="6">
    <location>
        <position position="202"/>
    </location>
    <ligand>
        <name>Zn(2+)</name>
        <dbReference type="ChEBI" id="CHEBI:29105"/>
        <note>catalytic</note>
    </ligand>
</feature>
<dbReference type="EMBL" id="CAJHJT010000001">
    <property type="protein sequence ID" value="CAD6991379.1"/>
    <property type="molecule type" value="Genomic_DNA"/>
</dbReference>
<dbReference type="PRINTS" id="PR00480">
    <property type="entry name" value="ASTACIN"/>
</dbReference>
<keyword evidence="5 6" id="KW-0482">Metalloprotease</keyword>
<evidence type="ECO:0000256" key="6">
    <source>
        <dbReference type="PROSITE-ProRule" id="PRU01211"/>
    </source>
</evidence>
<dbReference type="Proteomes" id="UP000606786">
    <property type="component" value="Unassembled WGS sequence"/>
</dbReference>
<feature type="domain" description="Peptidase M12A" evidence="8">
    <location>
        <begin position="109"/>
        <end position="280"/>
    </location>
</feature>
<name>A0A811TXB1_CERCA</name>
<gene>
    <name evidence="9" type="ORF">CCAP1982_LOCUS307</name>
</gene>
<evidence type="ECO:0000313" key="10">
    <source>
        <dbReference type="Proteomes" id="UP000606786"/>
    </source>
</evidence>
<dbReference type="GO" id="GO:0006508">
    <property type="term" value="P:proteolysis"/>
    <property type="evidence" value="ECO:0007669"/>
    <property type="project" value="UniProtKB-KW"/>
</dbReference>
<evidence type="ECO:0000256" key="4">
    <source>
        <dbReference type="ARBA" id="ARBA00022833"/>
    </source>
</evidence>
<comment type="caution">
    <text evidence="9">The sequence shown here is derived from an EMBL/GenBank/DDBJ whole genome shotgun (WGS) entry which is preliminary data.</text>
</comment>
<evidence type="ECO:0000256" key="1">
    <source>
        <dbReference type="ARBA" id="ARBA00022670"/>
    </source>
</evidence>
<proteinExistence type="predicted"/>
<keyword evidence="10" id="KW-1185">Reference proteome</keyword>
<dbReference type="CDD" id="cd04280">
    <property type="entry name" value="ZnMc_astacin_like"/>
    <property type="match status" value="1"/>
</dbReference>
<dbReference type="SMART" id="SM00235">
    <property type="entry name" value="ZnMc"/>
    <property type="match status" value="1"/>
</dbReference>
<evidence type="ECO:0000313" key="9">
    <source>
        <dbReference type="EMBL" id="CAD6991379.1"/>
    </source>
</evidence>
<keyword evidence="4 6" id="KW-0862">Zinc</keyword>
<sequence>MPAKKLTVSRMFNSSVAMLFLNTIALLILSVTHLKALAAENEDAKKFVGQNVLIDLTRFGERIYGEPDQVAGAKLADLKGDTLQNPDELGPYLEGDLLIPNGKQLPFRNGLIAYSARWPGAVVPYEIDGRFKEKELAVINKAFKEYHTKTCIRFKPRSSEDDYIVITSDNTGCWSSLGRLGGRQVVNLQSTLCFRNYGTTMHELMHALGFMHEQNRSERDSYIRVLSQNVKNGAMVNFQKGSALEQYAFGIPYDYASVMHYSKTSFSKNGKPTIEALHLF</sequence>
<dbReference type="InterPro" id="IPR001506">
    <property type="entry name" value="Peptidase_M12A"/>
</dbReference>
<evidence type="ECO:0000256" key="2">
    <source>
        <dbReference type="ARBA" id="ARBA00022723"/>
    </source>
</evidence>
<dbReference type="SUPFAM" id="SSF55486">
    <property type="entry name" value="Metalloproteases ('zincins'), catalytic domain"/>
    <property type="match status" value="1"/>
</dbReference>
<dbReference type="Gene3D" id="3.40.390.10">
    <property type="entry name" value="Collagenase (Catalytic Domain)"/>
    <property type="match status" value="1"/>
</dbReference>
<evidence type="ECO:0000259" key="8">
    <source>
        <dbReference type="PROSITE" id="PS51864"/>
    </source>
</evidence>
<dbReference type="PANTHER" id="PTHR10127">
    <property type="entry name" value="DISCOIDIN, CUB, EGF, LAMININ , AND ZINC METALLOPROTEASE DOMAIN CONTAINING"/>
    <property type="match status" value="1"/>
</dbReference>
<reference evidence="9" key="1">
    <citation type="submission" date="2020-11" db="EMBL/GenBank/DDBJ databases">
        <authorList>
            <person name="Whitehead M."/>
        </authorList>
    </citation>
    <scope>NUCLEOTIDE SEQUENCE</scope>
    <source>
        <strain evidence="9">EGII</strain>
    </source>
</reference>
<organism evidence="9 10">
    <name type="scientific">Ceratitis capitata</name>
    <name type="common">Mediterranean fruit fly</name>
    <name type="synonym">Tephritis capitata</name>
    <dbReference type="NCBI Taxonomy" id="7213"/>
    <lineage>
        <taxon>Eukaryota</taxon>
        <taxon>Metazoa</taxon>
        <taxon>Ecdysozoa</taxon>
        <taxon>Arthropoda</taxon>
        <taxon>Hexapoda</taxon>
        <taxon>Insecta</taxon>
        <taxon>Pterygota</taxon>
        <taxon>Neoptera</taxon>
        <taxon>Endopterygota</taxon>
        <taxon>Diptera</taxon>
        <taxon>Brachycera</taxon>
        <taxon>Muscomorpha</taxon>
        <taxon>Tephritoidea</taxon>
        <taxon>Tephritidae</taxon>
        <taxon>Ceratitis</taxon>
        <taxon>Ceratitis</taxon>
    </lineage>
</organism>
<dbReference type="PANTHER" id="PTHR10127:SF780">
    <property type="entry name" value="METALLOENDOPEPTIDASE"/>
    <property type="match status" value="1"/>
</dbReference>
<dbReference type="Pfam" id="PF01400">
    <property type="entry name" value="Astacin"/>
    <property type="match status" value="1"/>
</dbReference>
<dbReference type="AlphaFoldDB" id="A0A811TXB1"/>
<comment type="caution">
    <text evidence="6">Lacks conserved residue(s) required for the propagation of feature annotation.</text>
</comment>
<evidence type="ECO:0000256" key="3">
    <source>
        <dbReference type="ARBA" id="ARBA00022801"/>
    </source>
</evidence>
<feature type="binding site" evidence="6">
    <location>
        <position position="212"/>
    </location>
    <ligand>
        <name>Zn(2+)</name>
        <dbReference type="ChEBI" id="CHEBI:29105"/>
        <note>catalytic</note>
    </ligand>
</feature>
<protein>
    <recommendedName>
        <fullName evidence="7">Metalloendopeptidase</fullName>
        <ecNumber evidence="7">3.4.24.-</ecNumber>
    </recommendedName>
</protein>
<keyword evidence="2 6" id="KW-0479">Metal-binding</keyword>
<dbReference type="GO" id="GO:0004222">
    <property type="term" value="F:metalloendopeptidase activity"/>
    <property type="evidence" value="ECO:0007669"/>
    <property type="project" value="UniProtKB-UniRule"/>
</dbReference>
<dbReference type="InterPro" id="IPR024079">
    <property type="entry name" value="MetalloPept_cat_dom_sf"/>
</dbReference>
<dbReference type="EC" id="3.4.24.-" evidence="7"/>
<feature type="binding site" evidence="6">
    <location>
        <position position="206"/>
    </location>
    <ligand>
        <name>Zn(2+)</name>
        <dbReference type="ChEBI" id="CHEBI:29105"/>
        <note>catalytic</note>
    </ligand>
</feature>
<evidence type="ECO:0000256" key="5">
    <source>
        <dbReference type="ARBA" id="ARBA00023049"/>
    </source>
</evidence>
<dbReference type="GO" id="GO:0008270">
    <property type="term" value="F:zinc ion binding"/>
    <property type="evidence" value="ECO:0007669"/>
    <property type="project" value="UniProtKB-UniRule"/>
</dbReference>
<keyword evidence="3 6" id="KW-0378">Hydrolase</keyword>
<dbReference type="PROSITE" id="PS51864">
    <property type="entry name" value="ASTACIN"/>
    <property type="match status" value="1"/>
</dbReference>
<comment type="cofactor">
    <cofactor evidence="6 7">
        <name>Zn(2+)</name>
        <dbReference type="ChEBI" id="CHEBI:29105"/>
    </cofactor>
    <text evidence="6 7">Binds 1 zinc ion per subunit.</text>
</comment>
<dbReference type="OrthoDB" id="291007at2759"/>
<evidence type="ECO:0000256" key="7">
    <source>
        <dbReference type="RuleBase" id="RU361183"/>
    </source>
</evidence>
<dbReference type="InterPro" id="IPR006026">
    <property type="entry name" value="Peptidase_Metallo"/>
</dbReference>
<feature type="active site" evidence="6">
    <location>
        <position position="203"/>
    </location>
</feature>
<accession>A0A811TXB1</accession>
<keyword evidence="1 6" id="KW-0645">Protease</keyword>
<dbReference type="InterPro" id="IPR034035">
    <property type="entry name" value="Astacin-like_dom"/>
</dbReference>